<evidence type="ECO:0000313" key="4">
    <source>
        <dbReference type="Proteomes" id="UP000478052"/>
    </source>
</evidence>
<evidence type="ECO:0000259" key="1">
    <source>
        <dbReference type="Pfam" id="PF21787"/>
    </source>
</evidence>
<dbReference type="EMBL" id="VUJU01015274">
    <property type="protein sequence ID" value="KAF0695300.1"/>
    <property type="molecule type" value="Genomic_DNA"/>
</dbReference>
<dbReference type="InterPro" id="IPR048366">
    <property type="entry name" value="TNP-like_GBD"/>
</dbReference>
<dbReference type="Pfam" id="PF21787">
    <property type="entry name" value="TNP-like_RNaseH_N"/>
    <property type="match status" value="1"/>
</dbReference>
<evidence type="ECO:0000259" key="2">
    <source>
        <dbReference type="Pfam" id="PF21788"/>
    </source>
</evidence>
<evidence type="ECO:0008006" key="5">
    <source>
        <dbReference type="Google" id="ProtNLM"/>
    </source>
</evidence>
<dbReference type="Pfam" id="PF21788">
    <property type="entry name" value="TNP-like_GBD"/>
    <property type="match status" value="1"/>
</dbReference>
<dbReference type="OrthoDB" id="6616236at2759"/>
<evidence type="ECO:0000313" key="3">
    <source>
        <dbReference type="EMBL" id="KAF0695300.1"/>
    </source>
</evidence>
<dbReference type="AlphaFoldDB" id="A0A6G0VNM8"/>
<reference evidence="3 4" key="1">
    <citation type="submission" date="2019-08" db="EMBL/GenBank/DDBJ databases">
        <title>Whole genome of Aphis craccivora.</title>
        <authorList>
            <person name="Voronova N.V."/>
            <person name="Shulinski R.S."/>
            <person name="Bandarenka Y.V."/>
            <person name="Zhorov D.G."/>
            <person name="Warner D."/>
        </authorList>
    </citation>
    <scope>NUCLEOTIDE SEQUENCE [LARGE SCALE GENOMIC DNA]</scope>
    <source>
        <strain evidence="3">180601</strain>
        <tissue evidence="3">Whole Body</tissue>
    </source>
</reference>
<accession>A0A6G0VNM8</accession>
<keyword evidence="4" id="KW-1185">Reference proteome</keyword>
<comment type="caution">
    <text evidence="3">The sequence shown here is derived from an EMBL/GenBank/DDBJ whole genome shotgun (WGS) entry which is preliminary data.</text>
</comment>
<gene>
    <name evidence="3" type="ORF">FWK35_00036996</name>
</gene>
<protein>
    <recommendedName>
        <fullName evidence="5">THAP-type domain-containing protein</fullName>
    </recommendedName>
</protein>
<proteinExistence type="predicted"/>
<dbReference type="Proteomes" id="UP000478052">
    <property type="component" value="Unassembled WGS sequence"/>
</dbReference>
<sequence length="380" mass="43039">MALNVGLKYNLKKDYIFGFQDFGSDNRSPDFADHVLVFMIRGLRKKWKQPVSYYFCKGTTKTQTLTSLIIDIITAINETGLKVRATVSDQGKTNVAAISNLLKITNQKMVSAGEVNKYVGYLVNNIEVVHIYDPPHLLKCVRNNLLTKNVTFIKDGNKYTASWKYIVNLYELDKKNELLELRALPKLTDTHIYVDKMKKMKVSSAAQIFSQRVASTMKLMCNHDPSHTFLGDNALGTVEMISFMDKLFDSVNGSSVYARDGKPLRCAVKNDSFHIQFWNEAINIFNSMFYIDKNGKETVPPNINPDCYNFMTSFKTLLINNFASTKSISRNCQDDNCIGLLKNLASFLNTEHSNTDHSISTLPVALQNPINVFNPIQDMT</sequence>
<dbReference type="InterPro" id="IPR048365">
    <property type="entry name" value="TNP-like_RNaseH_N"/>
</dbReference>
<name>A0A6G0VNM8_APHCR</name>
<feature type="domain" description="Transposable element P transposase-like RNase H" evidence="1">
    <location>
        <begin position="1"/>
        <end position="101"/>
    </location>
</feature>
<feature type="domain" description="Transposable element P transposase-like GTP-binding insertion" evidence="2">
    <location>
        <begin position="136"/>
        <end position="259"/>
    </location>
</feature>
<organism evidence="3 4">
    <name type="scientific">Aphis craccivora</name>
    <name type="common">Cowpea aphid</name>
    <dbReference type="NCBI Taxonomy" id="307492"/>
    <lineage>
        <taxon>Eukaryota</taxon>
        <taxon>Metazoa</taxon>
        <taxon>Ecdysozoa</taxon>
        <taxon>Arthropoda</taxon>
        <taxon>Hexapoda</taxon>
        <taxon>Insecta</taxon>
        <taxon>Pterygota</taxon>
        <taxon>Neoptera</taxon>
        <taxon>Paraneoptera</taxon>
        <taxon>Hemiptera</taxon>
        <taxon>Sternorrhyncha</taxon>
        <taxon>Aphidomorpha</taxon>
        <taxon>Aphidoidea</taxon>
        <taxon>Aphididae</taxon>
        <taxon>Aphidini</taxon>
        <taxon>Aphis</taxon>
        <taxon>Aphis</taxon>
    </lineage>
</organism>
<feature type="non-terminal residue" evidence="3">
    <location>
        <position position="380"/>
    </location>
</feature>